<comment type="caution">
    <text evidence="5">The sequence shown here is derived from an EMBL/GenBank/DDBJ whole genome shotgun (WGS) entry which is preliminary data.</text>
</comment>
<protein>
    <recommendedName>
        <fullName evidence="4">Methyltransferase type 11 domain-containing protein</fullName>
    </recommendedName>
</protein>
<dbReference type="Gene3D" id="3.40.50.150">
    <property type="entry name" value="Vaccinia Virus protein VP39"/>
    <property type="match status" value="1"/>
</dbReference>
<evidence type="ECO:0000256" key="1">
    <source>
        <dbReference type="ARBA" id="ARBA00008361"/>
    </source>
</evidence>
<gene>
    <name evidence="5" type="ORF">PAECIP111894_04886</name>
</gene>
<feature type="domain" description="Methyltransferase type 11" evidence="4">
    <location>
        <begin position="111"/>
        <end position="202"/>
    </location>
</feature>
<dbReference type="InterPro" id="IPR029063">
    <property type="entry name" value="SAM-dependent_MTases_sf"/>
</dbReference>
<dbReference type="PANTHER" id="PTHR44942:SF4">
    <property type="entry name" value="METHYLTRANSFERASE TYPE 11 DOMAIN-CONTAINING PROTEIN"/>
    <property type="match status" value="1"/>
</dbReference>
<dbReference type="InterPro" id="IPR013216">
    <property type="entry name" value="Methyltransf_11"/>
</dbReference>
<evidence type="ECO:0000256" key="2">
    <source>
        <dbReference type="ARBA" id="ARBA00022603"/>
    </source>
</evidence>
<keyword evidence="6" id="KW-1185">Reference proteome</keyword>
<dbReference type="InterPro" id="IPR051052">
    <property type="entry name" value="Diverse_substrate_MTase"/>
</dbReference>
<keyword evidence="3" id="KW-0808">Transferase</keyword>
<keyword evidence="2" id="KW-0489">Methyltransferase</keyword>
<accession>A0ABM9BIF7</accession>
<dbReference type="SUPFAM" id="SSF53335">
    <property type="entry name" value="S-adenosyl-L-methionine-dependent methyltransferases"/>
    <property type="match status" value="1"/>
</dbReference>
<evidence type="ECO:0000313" key="6">
    <source>
        <dbReference type="Proteomes" id="UP000838749"/>
    </source>
</evidence>
<sequence>MTGAKTWVVNLSRIRSLMTCKQAILFLKVACLFVNQCRSYQHLRNFTHIYPVKHFMKSWGVMSIDTMDWMKQSKSFNKAADYYDVFRPSYPSEVIGCIEANTSLHVASKILEIGAGSGKATELFLNRGYELLCIEPGARLAEIGVHKHRDKKLQYVVTRFEDWEEPRKGNDLVFSAQAYHWVPQPEGYKKCAEVLKPNGHLALFWNFYLCGDSKLDKEVAELCNQYHAFTISSKEEIDRRINSTSDEISNSGYFEAPSIYKFPWSHKEDVDSFIGFLNTTSSFLVLSESEQNKFIAELRLLFSNNGGVVCRYYICCLFISSRKLE</sequence>
<dbReference type="PANTHER" id="PTHR44942">
    <property type="entry name" value="METHYLTRANSF_11 DOMAIN-CONTAINING PROTEIN"/>
    <property type="match status" value="1"/>
</dbReference>
<proteinExistence type="inferred from homology"/>
<dbReference type="EMBL" id="CAKMAB010000038">
    <property type="protein sequence ID" value="CAH1058708.1"/>
    <property type="molecule type" value="Genomic_DNA"/>
</dbReference>
<evidence type="ECO:0000313" key="5">
    <source>
        <dbReference type="EMBL" id="CAH1058708.1"/>
    </source>
</evidence>
<organism evidence="5 6">
    <name type="scientific">Paenibacillus pseudetheri</name>
    <dbReference type="NCBI Taxonomy" id="2897682"/>
    <lineage>
        <taxon>Bacteria</taxon>
        <taxon>Bacillati</taxon>
        <taxon>Bacillota</taxon>
        <taxon>Bacilli</taxon>
        <taxon>Bacillales</taxon>
        <taxon>Paenibacillaceae</taxon>
        <taxon>Paenibacillus</taxon>
    </lineage>
</organism>
<reference evidence="5" key="1">
    <citation type="submission" date="2021-12" db="EMBL/GenBank/DDBJ databases">
        <authorList>
            <person name="Criscuolo A."/>
        </authorList>
    </citation>
    <scope>NUCLEOTIDE SEQUENCE</scope>
    <source>
        <strain evidence="5">CIP111894</strain>
    </source>
</reference>
<dbReference type="Pfam" id="PF08241">
    <property type="entry name" value="Methyltransf_11"/>
    <property type="match status" value="1"/>
</dbReference>
<dbReference type="CDD" id="cd02440">
    <property type="entry name" value="AdoMet_MTases"/>
    <property type="match status" value="1"/>
</dbReference>
<dbReference type="Proteomes" id="UP000838749">
    <property type="component" value="Unassembled WGS sequence"/>
</dbReference>
<name>A0ABM9BIF7_9BACL</name>
<evidence type="ECO:0000256" key="3">
    <source>
        <dbReference type="ARBA" id="ARBA00022679"/>
    </source>
</evidence>
<comment type="similarity">
    <text evidence="1">Belongs to the methyltransferase superfamily.</text>
</comment>
<evidence type="ECO:0000259" key="4">
    <source>
        <dbReference type="Pfam" id="PF08241"/>
    </source>
</evidence>